<dbReference type="SUPFAM" id="SSF55961">
    <property type="entry name" value="Bet v1-like"/>
    <property type="match status" value="1"/>
</dbReference>
<feature type="compositionally biased region" description="Low complexity" evidence="1">
    <location>
        <begin position="26"/>
        <end position="45"/>
    </location>
</feature>
<feature type="domain" description="Coenzyme Q-binding protein COQ10 START" evidence="2">
    <location>
        <begin position="119"/>
        <end position="254"/>
    </location>
</feature>
<dbReference type="PANTHER" id="PTHR34060:SF1">
    <property type="entry name" value="POLYKETIDE CYCLASE _ DEHYDRASE AND LIPID TRANSPORT PROTEIN"/>
    <property type="match status" value="1"/>
</dbReference>
<dbReference type="InterPro" id="IPR005031">
    <property type="entry name" value="COQ10_START"/>
</dbReference>
<evidence type="ECO:0000256" key="1">
    <source>
        <dbReference type="SAM" id="MobiDB-lite"/>
    </source>
</evidence>
<dbReference type="PANTHER" id="PTHR34060">
    <property type="entry name" value="POLYKETIDE CYCLASE / DEHYDRASE AND LIPID TRANSPORT PROTEIN"/>
    <property type="match status" value="1"/>
</dbReference>
<accession>A0AAP0I328</accession>
<dbReference type="Proteomes" id="UP001420932">
    <property type="component" value="Unassembled WGS sequence"/>
</dbReference>
<gene>
    <name evidence="3" type="ORF">Syun_022917</name>
</gene>
<protein>
    <recommendedName>
        <fullName evidence="2">Coenzyme Q-binding protein COQ10 START domain-containing protein</fullName>
    </recommendedName>
</protein>
<evidence type="ECO:0000313" key="4">
    <source>
        <dbReference type="Proteomes" id="UP001420932"/>
    </source>
</evidence>
<keyword evidence="4" id="KW-1185">Reference proteome</keyword>
<comment type="caution">
    <text evidence="3">The sequence shown here is derived from an EMBL/GenBank/DDBJ whole genome shotgun (WGS) entry which is preliminary data.</text>
</comment>
<proteinExistence type="predicted"/>
<dbReference type="AlphaFoldDB" id="A0AAP0I328"/>
<dbReference type="CDD" id="cd08866">
    <property type="entry name" value="SRPBCC_11"/>
    <property type="match status" value="1"/>
</dbReference>
<dbReference type="InterPro" id="IPR023393">
    <property type="entry name" value="START-like_dom_sf"/>
</dbReference>
<dbReference type="Pfam" id="PF03364">
    <property type="entry name" value="Polyketide_cyc"/>
    <property type="match status" value="1"/>
</dbReference>
<name>A0AAP0I328_9MAGN</name>
<evidence type="ECO:0000259" key="2">
    <source>
        <dbReference type="Pfam" id="PF03364"/>
    </source>
</evidence>
<dbReference type="EMBL" id="JBBNAF010000010">
    <property type="protein sequence ID" value="KAK9106906.1"/>
    <property type="molecule type" value="Genomic_DNA"/>
</dbReference>
<reference evidence="3 4" key="1">
    <citation type="submission" date="2024-01" db="EMBL/GenBank/DDBJ databases">
        <title>Genome assemblies of Stephania.</title>
        <authorList>
            <person name="Yang L."/>
        </authorList>
    </citation>
    <scope>NUCLEOTIDE SEQUENCE [LARGE SCALE GENOMIC DNA]</scope>
    <source>
        <strain evidence="3">YNDBR</strain>
        <tissue evidence="3">Leaf</tissue>
    </source>
</reference>
<feature type="region of interest" description="Disordered" evidence="1">
    <location>
        <begin position="23"/>
        <end position="45"/>
    </location>
</feature>
<evidence type="ECO:0000313" key="3">
    <source>
        <dbReference type="EMBL" id="KAK9106906.1"/>
    </source>
</evidence>
<sequence length="282" mass="31716">MGSVWLISTRSHFLLFPSTTFLRSHSSPISSSTPTSLTLSSSNNNNNNNNNKLIFRCKSTPEPSSDHSDLLARVSEQENLASSSEPIDHDDDCIYGVDADIQIEKLGKNYRRIGARIGIDASLKVVWGVLTDYENLSELIPGLVESRLVERRGNFAKLFQVGEQDLAFGVKFKAKGILDCCEKDLENLPFGHKRDIEFSMVEGDFQTFEGKWSIEQITNGRHEAQAYQTTLSYIVDVKPKLWLPVRLVEGRICRDIKISLSCIRKEAEKVARSPQFTVSTEI</sequence>
<dbReference type="Gene3D" id="3.30.530.20">
    <property type="match status" value="1"/>
</dbReference>
<organism evidence="3 4">
    <name type="scientific">Stephania yunnanensis</name>
    <dbReference type="NCBI Taxonomy" id="152371"/>
    <lineage>
        <taxon>Eukaryota</taxon>
        <taxon>Viridiplantae</taxon>
        <taxon>Streptophyta</taxon>
        <taxon>Embryophyta</taxon>
        <taxon>Tracheophyta</taxon>
        <taxon>Spermatophyta</taxon>
        <taxon>Magnoliopsida</taxon>
        <taxon>Ranunculales</taxon>
        <taxon>Menispermaceae</taxon>
        <taxon>Menispermoideae</taxon>
        <taxon>Cissampelideae</taxon>
        <taxon>Stephania</taxon>
    </lineage>
</organism>